<name>A0A2P5EJR5_TREOI</name>
<dbReference type="EMBL" id="JXTC01000142">
    <property type="protein sequence ID" value="PON85796.1"/>
    <property type="molecule type" value="Genomic_DNA"/>
</dbReference>
<proteinExistence type="predicted"/>
<evidence type="ECO:0000256" key="1">
    <source>
        <dbReference type="SAM" id="MobiDB-lite"/>
    </source>
</evidence>
<sequence>MMDRWSLHHSINVPEIALPDDQKDGSRSRRWEIPNSPGLIRSATQIALLREKEKPHTYHRNLVLGVRAQTMIVDNPLRELPSATLFNQPVLRRDNNDQRPPLLPARDNAFPPNIDVYNLRITLDALTRWDDELADGYCQLLFNEEVRAAALLARFKLPTINTFDRKTDPQDHMNHFNDLMELHQVDDLACYKCFTITLIGPEETLRSYLIRFTSELGKFNNPPEGGVLTLMMAGPGGKSGCNEPIYLKIIRQMSTILEVLKGSKKFEWTKKCEQSSSLCGRKYEQKRAGVLMWAPIDLARDPQLPPLSLPSLSSPPFLSHLQRVIPSFGFSTATQPSIRRWSMPPSQAEVPPQDEPSARSYSHRNSVVKFGFLFEAPLEKQQFKVGDRGFEDDP</sequence>
<evidence type="ECO:0000313" key="3">
    <source>
        <dbReference type="Proteomes" id="UP000237000"/>
    </source>
</evidence>
<organism evidence="2 3">
    <name type="scientific">Trema orientale</name>
    <name type="common">Charcoal tree</name>
    <name type="synonym">Celtis orientalis</name>
    <dbReference type="NCBI Taxonomy" id="63057"/>
    <lineage>
        <taxon>Eukaryota</taxon>
        <taxon>Viridiplantae</taxon>
        <taxon>Streptophyta</taxon>
        <taxon>Embryophyta</taxon>
        <taxon>Tracheophyta</taxon>
        <taxon>Spermatophyta</taxon>
        <taxon>Magnoliopsida</taxon>
        <taxon>eudicotyledons</taxon>
        <taxon>Gunneridae</taxon>
        <taxon>Pentapetalae</taxon>
        <taxon>rosids</taxon>
        <taxon>fabids</taxon>
        <taxon>Rosales</taxon>
        <taxon>Cannabaceae</taxon>
        <taxon>Trema</taxon>
    </lineage>
</organism>
<accession>A0A2P5EJR5</accession>
<reference evidence="3" key="1">
    <citation type="submission" date="2016-06" db="EMBL/GenBank/DDBJ databases">
        <title>Parallel loss of symbiosis genes in relatives of nitrogen-fixing non-legume Parasponia.</title>
        <authorList>
            <person name="Van Velzen R."/>
            <person name="Holmer R."/>
            <person name="Bu F."/>
            <person name="Rutten L."/>
            <person name="Van Zeijl A."/>
            <person name="Liu W."/>
            <person name="Santuari L."/>
            <person name="Cao Q."/>
            <person name="Sharma T."/>
            <person name="Shen D."/>
            <person name="Roswanjaya Y."/>
            <person name="Wardhani T."/>
            <person name="Kalhor M.S."/>
            <person name="Jansen J."/>
            <person name="Van den Hoogen J."/>
            <person name="Gungor B."/>
            <person name="Hartog M."/>
            <person name="Hontelez J."/>
            <person name="Verver J."/>
            <person name="Yang W.-C."/>
            <person name="Schijlen E."/>
            <person name="Repin R."/>
            <person name="Schilthuizen M."/>
            <person name="Schranz E."/>
            <person name="Heidstra R."/>
            <person name="Miyata K."/>
            <person name="Fedorova E."/>
            <person name="Kohlen W."/>
            <person name="Bisseling T."/>
            <person name="Smit S."/>
            <person name="Geurts R."/>
        </authorList>
    </citation>
    <scope>NUCLEOTIDE SEQUENCE [LARGE SCALE GENOMIC DNA]</scope>
    <source>
        <strain evidence="3">cv. RG33-2</strain>
    </source>
</reference>
<keyword evidence="3" id="KW-1185">Reference proteome</keyword>
<protein>
    <submittedName>
        <fullName evidence="2">Uncharacterized protein</fullName>
    </submittedName>
</protein>
<dbReference type="InParanoid" id="A0A2P5EJR5"/>
<feature type="region of interest" description="Disordered" evidence="1">
    <location>
        <begin position="338"/>
        <end position="361"/>
    </location>
</feature>
<evidence type="ECO:0000313" key="2">
    <source>
        <dbReference type="EMBL" id="PON85796.1"/>
    </source>
</evidence>
<dbReference type="AlphaFoldDB" id="A0A2P5EJR5"/>
<dbReference type="OrthoDB" id="1752293at2759"/>
<gene>
    <name evidence="2" type="ORF">TorRG33x02_184050</name>
</gene>
<dbReference type="Proteomes" id="UP000237000">
    <property type="component" value="Unassembled WGS sequence"/>
</dbReference>
<comment type="caution">
    <text evidence="2">The sequence shown here is derived from an EMBL/GenBank/DDBJ whole genome shotgun (WGS) entry which is preliminary data.</text>
</comment>